<feature type="transmembrane region" description="Helical" evidence="2">
    <location>
        <begin position="47"/>
        <end position="66"/>
    </location>
</feature>
<accession>A0A6A5QYW2</accession>
<dbReference type="AlphaFoldDB" id="A0A6A5QYW2"/>
<feature type="region of interest" description="Disordered" evidence="1">
    <location>
        <begin position="143"/>
        <end position="168"/>
    </location>
</feature>
<keyword evidence="2" id="KW-1133">Transmembrane helix</keyword>
<evidence type="ECO:0000313" key="3">
    <source>
        <dbReference type="EMBL" id="KAF1920961.1"/>
    </source>
</evidence>
<sequence>MNYPRSLFLHPASSLPYRNSTSSKFTSSIAHQQTTRSNNMIFIKMRFINTILAIAAIITVTIAGPMSCVPNSKCDEDGAITCGRLGRDTAVFKCVGGCWDPQAPFCLGQEHWAAVLFILGYWGREWKLLNSILCSWHPPSTDAPSPVRHQEQMEHALQTSNVRGLDPE</sequence>
<reference evidence="3" key="1">
    <citation type="journal article" date="2020" name="Stud. Mycol.">
        <title>101 Dothideomycetes genomes: a test case for predicting lifestyles and emergence of pathogens.</title>
        <authorList>
            <person name="Haridas S."/>
            <person name="Albert R."/>
            <person name="Binder M."/>
            <person name="Bloem J."/>
            <person name="Labutti K."/>
            <person name="Salamov A."/>
            <person name="Andreopoulos B."/>
            <person name="Baker S."/>
            <person name="Barry K."/>
            <person name="Bills G."/>
            <person name="Bluhm B."/>
            <person name="Cannon C."/>
            <person name="Castanera R."/>
            <person name="Culley D."/>
            <person name="Daum C."/>
            <person name="Ezra D."/>
            <person name="Gonzalez J."/>
            <person name="Henrissat B."/>
            <person name="Kuo A."/>
            <person name="Liang C."/>
            <person name="Lipzen A."/>
            <person name="Lutzoni F."/>
            <person name="Magnuson J."/>
            <person name="Mondo S."/>
            <person name="Nolan M."/>
            <person name="Ohm R."/>
            <person name="Pangilinan J."/>
            <person name="Park H.-J."/>
            <person name="Ramirez L."/>
            <person name="Alfaro M."/>
            <person name="Sun H."/>
            <person name="Tritt A."/>
            <person name="Yoshinaga Y."/>
            <person name="Zwiers L.-H."/>
            <person name="Turgeon B."/>
            <person name="Goodwin S."/>
            <person name="Spatafora J."/>
            <person name="Crous P."/>
            <person name="Grigoriev I."/>
        </authorList>
    </citation>
    <scope>NUCLEOTIDE SEQUENCE</scope>
    <source>
        <strain evidence="3">HMLAC05119</strain>
    </source>
</reference>
<organism evidence="3 4">
    <name type="scientific">Ampelomyces quisqualis</name>
    <name type="common">Powdery mildew agent</name>
    <dbReference type="NCBI Taxonomy" id="50730"/>
    <lineage>
        <taxon>Eukaryota</taxon>
        <taxon>Fungi</taxon>
        <taxon>Dikarya</taxon>
        <taxon>Ascomycota</taxon>
        <taxon>Pezizomycotina</taxon>
        <taxon>Dothideomycetes</taxon>
        <taxon>Pleosporomycetidae</taxon>
        <taxon>Pleosporales</taxon>
        <taxon>Pleosporineae</taxon>
        <taxon>Phaeosphaeriaceae</taxon>
        <taxon>Ampelomyces</taxon>
    </lineage>
</organism>
<evidence type="ECO:0000256" key="1">
    <source>
        <dbReference type="SAM" id="MobiDB-lite"/>
    </source>
</evidence>
<evidence type="ECO:0000313" key="4">
    <source>
        <dbReference type="Proteomes" id="UP000800096"/>
    </source>
</evidence>
<evidence type="ECO:0000256" key="2">
    <source>
        <dbReference type="SAM" id="Phobius"/>
    </source>
</evidence>
<name>A0A6A5QYW2_AMPQU</name>
<protein>
    <submittedName>
        <fullName evidence="3">Uncharacterized protein</fullName>
    </submittedName>
</protein>
<proteinExistence type="predicted"/>
<keyword evidence="2" id="KW-0812">Transmembrane</keyword>
<dbReference type="EMBL" id="ML979132">
    <property type="protein sequence ID" value="KAF1920961.1"/>
    <property type="molecule type" value="Genomic_DNA"/>
</dbReference>
<dbReference type="Proteomes" id="UP000800096">
    <property type="component" value="Unassembled WGS sequence"/>
</dbReference>
<gene>
    <name evidence="3" type="ORF">BDU57DRAFT_562380</name>
</gene>
<keyword evidence="2" id="KW-0472">Membrane</keyword>
<keyword evidence="4" id="KW-1185">Reference proteome</keyword>